<dbReference type="InterPro" id="IPR050744">
    <property type="entry name" value="AI-2_Isomerase_LsrG"/>
</dbReference>
<dbReference type="PROSITE" id="PS51725">
    <property type="entry name" value="ABM"/>
    <property type="match status" value="1"/>
</dbReference>
<evidence type="ECO:0000313" key="2">
    <source>
        <dbReference type="EMBL" id="MDR6845324.1"/>
    </source>
</evidence>
<sequence length="109" mass="12713">MIKDNNQKNLIVLVQYKALPLKRGEVIAGLTELIENVKLEPHFVNIKLHVDSKDESKILLYEEWGDETYYNTTHMTTPHLQKFIGDSRTFLAGPPEISQWKIEKEFKSK</sequence>
<dbReference type="Pfam" id="PF03992">
    <property type="entry name" value="ABM"/>
    <property type="match status" value="1"/>
</dbReference>
<keyword evidence="2" id="KW-0503">Monooxygenase</keyword>
<dbReference type="InterPro" id="IPR011008">
    <property type="entry name" value="Dimeric_a/b-barrel"/>
</dbReference>
<keyword evidence="2" id="KW-0560">Oxidoreductase</keyword>
<feature type="domain" description="ABM" evidence="1">
    <location>
        <begin position="10"/>
        <end position="100"/>
    </location>
</feature>
<dbReference type="InterPro" id="IPR007138">
    <property type="entry name" value="ABM_dom"/>
</dbReference>
<organism evidence="2 3">
    <name type="scientific">Flavobacterium granuli</name>
    <dbReference type="NCBI Taxonomy" id="280093"/>
    <lineage>
        <taxon>Bacteria</taxon>
        <taxon>Pseudomonadati</taxon>
        <taxon>Bacteroidota</taxon>
        <taxon>Flavobacteriia</taxon>
        <taxon>Flavobacteriales</taxon>
        <taxon>Flavobacteriaceae</taxon>
        <taxon>Flavobacterium</taxon>
    </lineage>
</organism>
<gene>
    <name evidence="2" type="ORF">J2W95_002031</name>
</gene>
<accession>A0ABU1S2T6</accession>
<dbReference type="EMBL" id="JAVDTX010000004">
    <property type="protein sequence ID" value="MDR6845324.1"/>
    <property type="molecule type" value="Genomic_DNA"/>
</dbReference>
<protein>
    <submittedName>
        <fullName evidence="2">Quinol monooxygenase YgiN</fullName>
    </submittedName>
</protein>
<dbReference type="RefSeq" id="WP_310006516.1">
    <property type="nucleotide sequence ID" value="NZ_JAVDTX010000004.1"/>
</dbReference>
<proteinExistence type="predicted"/>
<dbReference type="Proteomes" id="UP001261871">
    <property type="component" value="Unassembled WGS sequence"/>
</dbReference>
<dbReference type="GO" id="GO:0004497">
    <property type="term" value="F:monooxygenase activity"/>
    <property type="evidence" value="ECO:0007669"/>
    <property type="project" value="UniProtKB-KW"/>
</dbReference>
<evidence type="ECO:0000313" key="3">
    <source>
        <dbReference type="Proteomes" id="UP001261871"/>
    </source>
</evidence>
<dbReference type="Gene3D" id="3.30.70.100">
    <property type="match status" value="1"/>
</dbReference>
<dbReference type="PANTHER" id="PTHR33336:SF15">
    <property type="entry name" value="ABM DOMAIN-CONTAINING PROTEIN"/>
    <property type="match status" value="1"/>
</dbReference>
<keyword evidence="3" id="KW-1185">Reference proteome</keyword>
<dbReference type="PANTHER" id="PTHR33336">
    <property type="entry name" value="QUINOL MONOOXYGENASE YGIN-RELATED"/>
    <property type="match status" value="1"/>
</dbReference>
<reference evidence="2 3" key="1">
    <citation type="submission" date="2023-07" db="EMBL/GenBank/DDBJ databases">
        <title>Sorghum-associated microbial communities from plants grown in Nebraska, USA.</title>
        <authorList>
            <person name="Schachtman D."/>
        </authorList>
    </citation>
    <scope>NUCLEOTIDE SEQUENCE [LARGE SCALE GENOMIC DNA]</scope>
    <source>
        <strain evidence="2 3">BE124</strain>
    </source>
</reference>
<comment type="caution">
    <text evidence="2">The sequence shown here is derived from an EMBL/GenBank/DDBJ whole genome shotgun (WGS) entry which is preliminary data.</text>
</comment>
<evidence type="ECO:0000259" key="1">
    <source>
        <dbReference type="PROSITE" id="PS51725"/>
    </source>
</evidence>
<name>A0ABU1S2T6_9FLAO</name>
<dbReference type="SUPFAM" id="SSF54909">
    <property type="entry name" value="Dimeric alpha+beta barrel"/>
    <property type="match status" value="1"/>
</dbReference>